<comment type="caution">
    <text evidence="1">The sequence shown here is derived from an EMBL/GenBank/DDBJ whole genome shotgun (WGS) entry which is preliminary data.</text>
</comment>
<gene>
    <name evidence="1" type="ORF">GCM10010276_81510</name>
</gene>
<sequence>MGITIGGTAPAAKVPLVGSELSSRVDTAWLQLAREHHVVDAEGRFLITTSMNGPWVPVRIHGRTHMAEHLVGHNAPPGHAEFVTMALDGSVMCGVTTEEYDVWLVVDRERIKTPPPPPPDIEAFRAAMRRKQELEKRYAPERLEQPLGDGWVLLAFHRHTKNLRRLHEIPDELSRTLFPGFLGGRQPRTDAPPRQITEGQARELGERLGVPVDTHSFGYFLEFQSAETKSRQSQARAIAPNLLS</sequence>
<keyword evidence="2" id="KW-1185">Reference proteome</keyword>
<dbReference type="Proteomes" id="UP001501777">
    <property type="component" value="Unassembled WGS sequence"/>
</dbReference>
<evidence type="ECO:0000313" key="1">
    <source>
        <dbReference type="EMBL" id="GAA2519249.1"/>
    </source>
</evidence>
<dbReference type="EMBL" id="BAAASG010000026">
    <property type="protein sequence ID" value="GAA2519249.1"/>
    <property type="molecule type" value="Genomic_DNA"/>
</dbReference>
<name>A0ABN3NE87_STRLO</name>
<reference evidence="1 2" key="1">
    <citation type="journal article" date="2019" name="Int. J. Syst. Evol. Microbiol.">
        <title>The Global Catalogue of Microorganisms (GCM) 10K type strain sequencing project: providing services to taxonomists for standard genome sequencing and annotation.</title>
        <authorList>
            <consortium name="The Broad Institute Genomics Platform"/>
            <consortium name="The Broad Institute Genome Sequencing Center for Infectious Disease"/>
            <person name="Wu L."/>
            <person name="Ma J."/>
        </authorList>
    </citation>
    <scope>NUCLEOTIDE SEQUENCE [LARGE SCALE GENOMIC DNA]</scope>
    <source>
        <strain evidence="1 2">JCM 4395</strain>
    </source>
</reference>
<evidence type="ECO:0000313" key="2">
    <source>
        <dbReference type="Proteomes" id="UP001501777"/>
    </source>
</evidence>
<organism evidence="1 2">
    <name type="scientific">Streptomyces longisporus</name>
    <dbReference type="NCBI Taxonomy" id="1948"/>
    <lineage>
        <taxon>Bacteria</taxon>
        <taxon>Bacillati</taxon>
        <taxon>Actinomycetota</taxon>
        <taxon>Actinomycetes</taxon>
        <taxon>Kitasatosporales</taxon>
        <taxon>Streptomycetaceae</taxon>
        <taxon>Streptomyces</taxon>
    </lineage>
</organism>
<proteinExistence type="predicted"/>
<accession>A0ABN3NE87</accession>
<protein>
    <submittedName>
        <fullName evidence="1">Uncharacterized protein</fullName>
    </submittedName>
</protein>